<keyword evidence="2" id="KW-0012">Acyltransferase</keyword>
<accession>A0A167KGT9</accession>
<keyword evidence="3" id="KW-1185">Reference proteome</keyword>
<organism evidence="2 3">
    <name type="scientific">Calocera viscosa (strain TUFC12733)</name>
    <dbReference type="NCBI Taxonomy" id="1330018"/>
    <lineage>
        <taxon>Eukaryota</taxon>
        <taxon>Fungi</taxon>
        <taxon>Dikarya</taxon>
        <taxon>Basidiomycota</taxon>
        <taxon>Agaricomycotina</taxon>
        <taxon>Dacrymycetes</taxon>
        <taxon>Dacrymycetales</taxon>
        <taxon>Dacrymycetaceae</taxon>
        <taxon>Calocera</taxon>
    </lineage>
</organism>
<dbReference type="PANTHER" id="PTHR43415">
    <property type="entry name" value="SPERMIDINE N(1)-ACETYLTRANSFERASE"/>
    <property type="match status" value="1"/>
</dbReference>
<dbReference type="Gene3D" id="3.40.630.30">
    <property type="match status" value="1"/>
</dbReference>
<dbReference type="OrthoDB" id="630895at2759"/>
<name>A0A167KGT9_CALVF</name>
<dbReference type="SUPFAM" id="SSF55729">
    <property type="entry name" value="Acyl-CoA N-acyltransferases (Nat)"/>
    <property type="match status" value="1"/>
</dbReference>
<evidence type="ECO:0000313" key="2">
    <source>
        <dbReference type="EMBL" id="KZO94637.1"/>
    </source>
</evidence>
<dbReference type="PANTHER" id="PTHR43415:SF3">
    <property type="entry name" value="GNAT-FAMILY ACETYLTRANSFERASE"/>
    <property type="match status" value="1"/>
</dbReference>
<dbReference type="EMBL" id="KV417293">
    <property type="protein sequence ID" value="KZO94637.1"/>
    <property type="molecule type" value="Genomic_DNA"/>
</dbReference>
<proteinExistence type="predicted"/>
<gene>
    <name evidence="2" type="ORF">CALVIDRAFT_538758</name>
</gene>
<evidence type="ECO:0000259" key="1">
    <source>
        <dbReference type="PROSITE" id="PS51186"/>
    </source>
</evidence>
<dbReference type="InterPro" id="IPR000182">
    <property type="entry name" value="GNAT_dom"/>
</dbReference>
<dbReference type="Pfam" id="PF13302">
    <property type="entry name" value="Acetyltransf_3"/>
    <property type="match status" value="1"/>
</dbReference>
<dbReference type="GO" id="GO:0016747">
    <property type="term" value="F:acyltransferase activity, transferring groups other than amino-acyl groups"/>
    <property type="evidence" value="ECO:0007669"/>
    <property type="project" value="InterPro"/>
</dbReference>
<dbReference type="Proteomes" id="UP000076738">
    <property type="component" value="Unassembled WGS sequence"/>
</dbReference>
<dbReference type="AlphaFoldDB" id="A0A167KGT9"/>
<sequence>MAFATTKHLKLRAMRDSDHAYFDIEENDQRVMRTTFPGYIVPKGGSSAKEQREKFLSSALLLVIIEVKKEYTGLRKWDEDEERKENSVKKAEDWDRELFGGFAVLHLPWPKNREASFGISILTQWWGNGFATEVTEWVVQHGFEQLNLHRISLNFFGTNGAAKRVYEKCGFVHEGLKKKVFWLDGQWVDEGLMGIVDEDYLERKKALASKS</sequence>
<feature type="domain" description="N-acetyltransferase" evidence="1">
    <location>
        <begin position="51"/>
        <end position="202"/>
    </location>
</feature>
<dbReference type="PROSITE" id="PS51186">
    <property type="entry name" value="GNAT"/>
    <property type="match status" value="1"/>
</dbReference>
<keyword evidence="2" id="KW-0808">Transferase</keyword>
<protein>
    <submittedName>
        <fullName evidence="2">Acyl-CoA N-acyltransferase</fullName>
    </submittedName>
</protein>
<evidence type="ECO:0000313" key="3">
    <source>
        <dbReference type="Proteomes" id="UP000076738"/>
    </source>
</evidence>
<reference evidence="2 3" key="1">
    <citation type="journal article" date="2016" name="Mol. Biol. Evol.">
        <title>Comparative Genomics of Early-Diverging Mushroom-Forming Fungi Provides Insights into the Origins of Lignocellulose Decay Capabilities.</title>
        <authorList>
            <person name="Nagy L.G."/>
            <person name="Riley R."/>
            <person name="Tritt A."/>
            <person name="Adam C."/>
            <person name="Daum C."/>
            <person name="Floudas D."/>
            <person name="Sun H."/>
            <person name="Yadav J.S."/>
            <person name="Pangilinan J."/>
            <person name="Larsson K.H."/>
            <person name="Matsuura K."/>
            <person name="Barry K."/>
            <person name="Labutti K."/>
            <person name="Kuo R."/>
            <person name="Ohm R.A."/>
            <person name="Bhattacharya S.S."/>
            <person name="Shirouzu T."/>
            <person name="Yoshinaga Y."/>
            <person name="Martin F.M."/>
            <person name="Grigoriev I.V."/>
            <person name="Hibbett D.S."/>
        </authorList>
    </citation>
    <scope>NUCLEOTIDE SEQUENCE [LARGE SCALE GENOMIC DNA]</scope>
    <source>
        <strain evidence="2 3">TUFC12733</strain>
    </source>
</reference>
<dbReference type="InterPro" id="IPR016181">
    <property type="entry name" value="Acyl_CoA_acyltransferase"/>
</dbReference>